<dbReference type="GeneID" id="20650471"/>
<evidence type="ECO:0008006" key="3">
    <source>
        <dbReference type="Google" id="ProtNLM"/>
    </source>
</evidence>
<dbReference type="InParanoid" id="G5AA66"/>
<evidence type="ECO:0000313" key="1">
    <source>
        <dbReference type="EMBL" id="EGZ07495.1"/>
    </source>
</evidence>
<name>G5AA66_PHYSP</name>
<proteinExistence type="predicted"/>
<organism evidence="1 2">
    <name type="scientific">Phytophthora sojae (strain P6497)</name>
    <name type="common">Soybean stem and root rot agent</name>
    <name type="synonym">Phytophthora megasperma f. sp. glycines</name>
    <dbReference type="NCBI Taxonomy" id="1094619"/>
    <lineage>
        <taxon>Eukaryota</taxon>
        <taxon>Sar</taxon>
        <taxon>Stramenopiles</taxon>
        <taxon>Oomycota</taxon>
        <taxon>Peronosporomycetes</taxon>
        <taxon>Peronosporales</taxon>
        <taxon>Peronosporaceae</taxon>
        <taxon>Phytophthora</taxon>
    </lineage>
</organism>
<accession>G5AA66</accession>
<dbReference type="KEGG" id="psoj:PHYSODRAFT_374854"/>
<gene>
    <name evidence="1" type="ORF">PHYSODRAFT_374854</name>
</gene>
<protein>
    <recommendedName>
        <fullName evidence="3">Reverse transcriptase Ty1/copia-type domain-containing protein</fullName>
    </recommendedName>
</protein>
<keyword evidence="2" id="KW-1185">Reference proteome</keyword>
<evidence type="ECO:0000313" key="2">
    <source>
        <dbReference type="Proteomes" id="UP000002640"/>
    </source>
</evidence>
<feature type="non-terminal residue" evidence="1">
    <location>
        <position position="63"/>
    </location>
</feature>
<dbReference type="AlphaFoldDB" id="G5AA66"/>
<dbReference type="Proteomes" id="UP000002640">
    <property type="component" value="Unassembled WGS sequence"/>
</dbReference>
<feature type="non-terminal residue" evidence="1">
    <location>
        <position position="1"/>
    </location>
</feature>
<reference evidence="1 2" key="1">
    <citation type="journal article" date="2006" name="Science">
        <title>Phytophthora genome sequences uncover evolutionary origins and mechanisms of pathogenesis.</title>
        <authorList>
            <person name="Tyler B.M."/>
            <person name="Tripathy S."/>
            <person name="Zhang X."/>
            <person name="Dehal P."/>
            <person name="Jiang R.H."/>
            <person name="Aerts A."/>
            <person name="Arredondo F.D."/>
            <person name="Baxter L."/>
            <person name="Bensasson D."/>
            <person name="Beynon J.L."/>
            <person name="Chapman J."/>
            <person name="Damasceno C.M."/>
            <person name="Dorrance A.E."/>
            <person name="Dou D."/>
            <person name="Dickerman A.W."/>
            <person name="Dubchak I.L."/>
            <person name="Garbelotto M."/>
            <person name="Gijzen M."/>
            <person name="Gordon S.G."/>
            <person name="Govers F."/>
            <person name="Grunwald N.J."/>
            <person name="Huang W."/>
            <person name="Ivors K.L."/>
            <person name="Jones R.W."/>
            <person name="Kamoun S."/>
            <person name="Krampis K."/>
            <person name="Lamour K.H."/>
            <person name="Lee M.K."/>
            <person name="McDonald W.H."/>
            <person name="Medina M."/>
            <person name="Meijer H.J."/>
            <person name="Nordberg E.K."/>
            <person name="Maclean D.J."/>
            <person name="Ospina-Giraldo M.D."/>
            <person name="Morris P.F."/>
            <person name="Phuntumart V."/>
            <person name="Putnam N.H."/>
            <person name="Rash S."/>
            <person name="Rose J.K."/>
            <person name="Sakihama Y."/>
            <person name="Salamov A.A."/>
            <person name="Savidor A."/>
            <person name="Scheuring C.F."/>
            <person name="Smith B.M."/>
            <person name="Sobral B.W."/>
            <person name="Terry A."/>
            <person name="Torto-Alalibo T.A."/>
            <person name="Win J."/>
            <person name="Xu Z."/>
            <person name="Zhang H."/>
            <person name="Grigoriev I.V."/>
            <person name="Rokhsar D.S."/>
            <person name="Boore J.L."/>
        </authorList>
    </citation>
    <scope>NUCLEOTIDE SEQUENCE [LARGE SCALE GENOMIC DNA]</scope>
    <source>
        <strain evidence="1 2">P6497</strain>
    </source>
</reference>
<sequence length="63" mass="7255">KEEKLAILIHLSQRMVISEEVVRQLGVRCDDELVLELEKALHGLKHAGRLWNKLLDKKLVEIG</sequence>
<dbReference type="SMR" id="G5AA66"/>
<dbReference type="EMBL" id="JH159162">
    <property type="protein sequence ID" value="EGZ07495.1"/>
    <property type="molecule type" value="Genomic_DNA"/>
</dbReference>
<dbReference type="RefSeq" id="XP_009537061.1">
    <property type="nucleotide sequence ID" value="XM_009538766.1"/>
</dbReference>